<comment type="similarity">
    <text evidence="3">Belongs to the class-V pyridoxal-phosphate-dependent aminotransferase family.</text>
</comment>
<protein>
    <submittedName>
        <fullName evidence="6">Selenocysteine lyase/cysteine desulfurase</fullName>
    </submittedName>
</protein>
<comment type="cofactor">
    <cofactor evidence="1 4">
        <name>pyridoxal 5'-phosphate</name>
        <dbReference type="ChEBI" id="CHEBI:597326"/>
    </cofactor>
</comment>
<evidence type="ECO:0000256" key="2">
    <source>
        <dbReference type="ARBA" id="ARBA00022898"/>
    </source>
</evidence>
<dbReference type="PROSITE" id="PS00595">
    <property type="entry name" value="AA_TRANSFER_CLASS_5"/>
    <property type="match status" value="1"/>
</dbReference>
<comment type="caution">
    <text evidence="6">The sequence shown here is derived from an EMBL/GenBank/DDBJ whole genome shotgun (WGS) entry which is preliminary data.</text>
</comment>
<evidence type="ECO:0000313" key="6">
    <source>
        <dbReference type="EMBL" id="MDP9842457.1"/>
    </source>
</evidence>
<dbReference type="PANTHER" id="PTHR43586">
    <property type="entry name" value="CYSTEINE DESULFURASE"/>
    <property type="match status" value="1"/>
</dbReference>
<dbReference type="InterPro" id="IPR000192">
    <property type="entry name" value="Aminotrans_V_dom"/>
</dbReference>
<dbReference type="InterPro" id="IPR015422">
    <property type="entry name" value="PyrdxlP-dep_Trfase_small"/>
</dbReference>
<accession>A0ABT9Q6W2</accession>
<keyword evidence="6" id="KW-0456">Lyase</keyword>
<evidence type="ECO:0000313" key="7">
    <source>
        <dbReference type="Proteomes" id="UP001225356"/>
    </source>
</evidence>
<dbReference type="InterPro" id="IPR020578">
    <property type="entry name" value="Aminotrans_V_PyrdxlP_BS"/>
</dbReference>
<gene>
    <name evidence="6" type="ORF">J2853_001668</name>
</gene>
<dbReference type="Proteomes" id="UP001225356">
    <property type="component" value="Unassembled WGS sequence"/>
</dbReference>
<dbReference type="SUPFAM" id="SSF53383">
    <property type="entry name" value="PLP-dependent transferases"/>
    <property type="match status" value="1"/>
</dbReference>
<dbReference type="Gene3D" id="3.40.640.10">
    <property type="entry name" value="Type I PLP-dependent aspartate aminotransferase-like (Major domain)"/>
    <property type="match status" value="1"/>
</dbReference>
<feature type="domain" description="Aminotransferase class V" evidence="5">
    <location>
        <begin position="22"/>
        <end position="385"/>
    </location>
</feature>
<dbReference type="InterPro" id="IPR015424">
    <property type="entry name" value="PyrdxlP-dep_Trfase"/>
</dbReference>
<evidence type="ECO:0000259" key="5">
    <source>
        <dbReference type="Pfam" id="PF00266"/>
    </source>
</evidence>
<dbReference type="EMBL" id="JAUSQU010000001">
    <property type="protein sequence ID" value="MDP9842457.1"/>
    <property type="molecule type" value="Genomic_DNA"/>
</dbReference>
<name>A0ABT9Q6W2_9ACTN</name>
<dbReference type="RefSeq" id="WP_307556361.1">
    <property type="nucleotide sequence ID" value="NZ_JAUSQU010000001.1"/>
</dbReference>
<keyword evidence="2" id="KW-0663">Pyridoxal phosphate</keyword>
<dbReference type="Gene3D" id="3.90.1150.10">
    <property type="entry name" value="Aspartate Aminotransferase, domain 1"/>
    <property type="match status" value="1"/>
</dbReference>
<dbReference type="InterPro" id="IPR015421">
    <property type="entry name" value="PyrdxlP-dep_Trfase_major"/>
</dbReference>
<evidence type="ECO:0000256" key="3">
    <source>
        <dbReference type="RuleBase" id="RU004075"/>
    </source>
</evidence>
<dbReference type="GO" id="GO:0016829">
    <property type="term" value="F:lyase activity"/>
    <property type="evidence" value="ECO:0007669"/>
    <property type="project" value="UniProtKB-KW"/>
</dbReference>
<reference evidence="6 7" key="1">
    <citation type="submission" date="2023-07" db="EMBL/GenBank/DDBJ databases">
        <title>Sequencing the genomes of 1000 actinobacteria strains.</title>
        <authorList>
            <person name="Klenk H.-P."/>
        </authorList>
    </citation>
    <scope>NUCLEOTIDE SEQUENCE [LARGE SCALE GENOMIC DNA]</scope>
    <source>
        <strain evidence="6 7">DSM 46740</strain>
    </source>
</reference>
<sequence>MPIPVDVTRARHDTPGCAEVVHLNNAGAALTPAPVLDAVIDHLHLEARLGGYEAATAAAPKVNAVYESIARLIGCRPHEVAVVENATRAWDMAFYAMRFGPGDRILTSRAEYASNVIAFLQVARRTGAHIEVVDDDEHGQLSVEDLERRLDDDVKLVAVTHVPTQSGLVNPAAEVGRLTRAAGVPFLLDACQSVGQLPVDVQEIGCDMLSATGRKFLRGPRGTGFLYVSDRLVETMEPPFLDLHAATWTDAQTYDIRPDARRFESWETNYAAKIGLGVAVGYALDWGIEAIEERVTSLATRLRHQLAQLPGVTVQDRGRRLCGIVTFTVDGVPAADVHRRLTTAGINTGVSAITSARYDLGARNLPAVVRASVHYYNTDEEIDTLCATLGSHRT</sequence>
<evidence type="ECO:0000256" key="1">
    <source>
        <dbReference type="ARBA" id="ARBA00001933"/>
    </source>
</evidence>
<organism evidence="6 7">
    <name type="scientific">Streptosporangium lutulentum</name>
    <dbReference type="NCBI Taxonomy" id="1461250"/>
    <lineage>
        <taxon>Bacteria</taxon>
        <taxon>Bacillati</taxon>
        <taxon>Actinomycetota</taxon>
        <taxon>Actinomycetes</taxon>
        <taxon>Streptosporangiales</taxon>
        <taxon>Streptosporangiaceae</taxon>
        <taxon>Streptosporangium</taxon>
    </lineage>
</organism>
<dbReference type="Pfam" id="PF00266">
    <property type="entry name" value="Aminotran_5"/>
    <property type="match status" value="1"/>
</dbReference>
<keyword evidence="7" id="KW-1185">Reference proteome</keyword>
<proteinExistence type="inferred from homology"/>
<dbReference type="PANTHER" id="PTHR43586:SF24">
    <property type="entry name" value="BLR4730 PROTEIN"/>
    <property type="match status" value="1"/>
</dbReference>
<evidence type="ECO:0000256" key="4">
    <source>
        <dbReference type="RuleBase" id="RU004504"/>
    </source>
</evidence>